<sequence length="240" mass="27068">MKKIVSLAILVGLTAPAVAAPSYLTRTGDGGYRVTYNYTDKAKTGWYVGGRAELGFWNWKNKYDTSDNFQGDKEYGTDDFSFEPVFGGSLFGGTRFAYFWRAELELGYLGYFEDADVMAQYSLQIPYAMANLYYDFTNGLYVGAGVGAAMPIEKIDLIGYADGTDRTEYGFAPMAGIMLGYSYELDENLVLDLRYRLSGMTGYHHRVDDLVTEDNDLVWFENEVDFILDNSISIGIRYEF</sequence>
<dbReference type="Gene3D" id="2.40.160.20">
    <property type="match status" value="1"/>
</dbReference>
<evidence type="ECO:0000256" key="1">
    <source>
        <dbReference type="SAM" id="SignalP"/>
    </source>
</evidence>
<dbReference type="InterPro" id="IPR011250">
    <property type="entry name" value="OMP/PagP_B-barrel"/>
</dbReference>
<evidence type="ECO:0000313" key="2">
    <source>
        <dbReference type="EMBL" id="MBO8425097.1"/>
    </source>
</evidence>
<reference evidence="2" key="1">
    <citation type="submission" date="2020-10" db="EMBL/GenBank/DDBJ databases">
        <authorList>
            <person name="Gilroy R."/>
        </authorList>
    </citation>
    <scope>NUCLEOTIDE SEQUENCE</scope>
    <source>
        <strain evidence="2">8207</strain>
    </source>
</reference>
<gene>
    <name evidence="2" type="ORF">IAC69_01305</name>
</gene>
<feature type="signal peptide" evidence="1">
    <location>
        <begin position="1"/>
        <end position="19"/>
    </location>
</feature>
<comment type="caution">
    <text evidence="2">The sequence shown here is derived from an EMBL/GenBank/DDBJ whole genome shotgun (WGS) entry which is preliminary data.</text>
</comment>
<proteinExistence type="predicted"/>
<dbReference type="Proteomes" id="UP000823630">
    <property type="component" value="Unassembled WGS sequence"/>
</dbReference>
<dbReference type="EMBL" id="JADINC010000023">
    <property type="protein sequence ID" value="MBO8425097.1"/>
    <property type="molecule type" value="Genomic_DNA"/>
</dbReference>
<dbReference type="SUPFAM" id="SSF56925">
    <property type="entry name" value="OMPA-like"/>
    <property type="match status" value="1"/>
</dbReference>
<accession>A0A9D9DE86</accession>
<protein>
    <submittedName>
        <fullName evidence="2">Porin family protein</fullName>
    </submittedName>
</protein>
<reference evidence="2" key="2">
    <citation type="journal article" date="2021" name="PeerJ">
        <title>Extensive microbial diversity within the chicken gut microbiome revealed by metagenomics and culture.</title>
        <authorList>
            <person name="Gilroy R."/>
            <person name="Ravi A."/>
            <person name="Getino M."/>
            <person name="Pursley I."/>
            <person name="Horton D.L."/>
            <person name="Alikhan N.F."/>
            <person name="Baker D."/>
            <person name="Gharbi K."/>
            <person name="Hall N."/>
            <person name="Watson M."/>
            <person name="Adriaenssens E.M."/>
            <person name="Foster-Nyarko E."/>
            <person name="Jarju S."/>
            <person name="Secka A."/>
            <person name="Antonio M."/>
            <person name="Oren A."/>
            <person name="Chaudhuri R.R."/>
            <person name="La Ragione R."/>
            <person name="Hildebrand F."/>
            <person name="Pallen M.J."/>
        </authorList>
    </citation>
    <scope>NUCLEOTIDE SEQUENCE</scope>
    <source>
        <strain evidence="2">8207</strain>
    </source>
</reference>
<evidence type="ECO:0000313" key="3">
    <source>
        <dbReference type="Proteomes" id="UP000823630"/>
    </source>
</evidence>
<feature type="chain" id="PRO_5038473077" evidence="1">
    <location>
        <begin position="20"/>
        <end position="240"/>
    </location>
</feature>
<organism evidence="2 3">
    <name type="scientific">Candidatus Enterousia avistercoris</name>
    <dbReference type="NCBI Taxonomy" id="2840788"/>
    <lineage>
        <taxon>Bacteria</taxon>
        <taxon>Pseudomonadati</taxon>
        <taxon>Pseudomonadota</taxon>
        <taxon>Alphaproteobacteria</taxon>
        <taxon>Candidatus Enterousia</taxon>
    </lineage>
</organism>
<keyword evidence="1" id="KW-0732">Signal</keyword>
<dbReference type="AlphaFoldDB" id="A0A9D9DE86"/>
<name>A0A9D9DE86_9PROT</name>